<sequence>MSLAASARHHTAGPVEAWRSRSILTDTLVILACIGALLLAAIVTLHALLDFGVGFAVFSLAAYTAVSSFVVFYLDKYPHARFGAANAITAFRASMTCLLGGLLFETDWLSAPAMEMWMWAFVAAAIFALSLDGFDGWLARRAGQCSSFGGRFDMEIDAALILSLSVMAFALGKAGAWVILIGVMRHLFLLGRLLWPRLRGELEDSYRRKTICVMQIIALCIILTPVVQQPYAPVIAAVALACLVYSFAIDILDLLGHKATT</sequence>
<evidence type="ECO:0000256" key="1">
    <source>
        <dbReference type="ARBA" id="ARBA00022679"/>
    </source>
</evidence>
<feature type="transmembrane region" description="Helical" evidence="3">
    <location>
        <begin position="210"/>
        <end position="228"/>
    </location>
</feature>
<comment type="similarity">
    <text evidence="2">Belongs to the CDP-alcohol phosphatidyltransferase class-I family.</text>
</comment>
<dbReference type="Gene3D" id="1.20.120.1760">
    <property type="match status" value="1"/>
</dbReference>
<accession>A0A8J3GH52</accession>
<keyword evidence="3" id="KW-0472">Membrane</keyword>
<feature type="transmembrane region" description="Helical" evidence="3">
    <location>
        <begin position="55"/>
        <end position="74"/>
    </location>
</feature>
<evidence type="ECO:0000256" key="3">
    <source>
        <dbReference type="SAM" id="Phobius"/>
    </source>
</evidence>
<reference evidence="4" key="1">
    <citation type="journal article" date="2014" name="Int. J. Syst. Evol. Microbiol.">
        <title>Complete genome sequence of Corynebacterium casei LMG S-19264T (=DSM 44701T), isolated from a smear-ripened cheese.</title>
        <authorList>
            <consortium name="US DOE Joint Genome Institute (JGI-PGF)"/>
            <person name="Walter F."/>
            <person name="Albersmeier A."/>
            <person name="Kalinowski J."/>
            <person name="Ruckert C."/>
        </authorList>
    </citation>
    <scope>NUCLEOTIDE SEQUENCE</scope>
    <source>
        <strain evidence="4">KCTC 42097</strain>
    </source>
</reference>
<dbReference type="Pfam" id="PF01066">
    <property type="entry name" value="CDP-OH_P_transf"/>
    <property type="match status" value="1"/>
</dbReference>
<organism evidence="4 5">
    <name type="scientific">Limoniibacter endophyticus</name>
    <dbReference type="NCBI Taxonomy" id="1565040"/>
    <lineage>
        <taxon>Bacteria</taxon>
        <taxon>Pseudomonadati</taxon>
        <taxon>Pseudomonadota</taxon>
        <taxon>Alphaproteobacteria</taxon>
        <taxon>Hyphomicrobiales</taxon>
        <taxon>Bartonellaceae</taxon>
        <taxon>Limoniibacter</taxon>
    </lineage>
</organism>
<proteinExistence type="inferred from homology"/>
<dbReference type="PROSITE" id="PS00379">
    <property type="entry name" value="CDP_ALCOHOL_P_TRANSF"/>
    <property type="match status" value="1"/>
</dbReference>
<dbReference type="EMBL" id="BMZO01000004">
    <property type="protein sequence ID" value="GHC69131.1"/>
    <property type="molecule type" value="Genomic_DNA"/>
</dbReference>
<dbReference type="GO" id="GO:0016780">
    <property type="term" value="F:phosphotransferase activity, for other substituted phosphate groups"/>
    <property type="evidence" value="ECO:0007669"/>
    <property type="project" value="InterPro"/>
</dbReference>
<keyword evidence="1 2" id="KW-0808">Transferase</keyword>
<comment type="caution">
    <text evidence="4">The sequence shown here is derived from an EMBL/GenBank/DDBJ whole genome shotgun (WGS) entry which is preliminary data.</text>
</comment>
<name>A0A8J3GH52_9HYPH</name>
<evidence type="ECO:0000256" key="2">
    <source>
        <dbReference type="RuleBase" id="RU003750"/>
    </source>
</evidence>
<feature type="transmembrane region" description="Helical" evidence="3">
    <location>
        <begin position="116"/>
        <end position="134"/>
    </location>
</feature>
<feature type="transmembrane region" description="Helical" evidence="3">
    <location>
        <begin position="86"/>
        <end position="104"/>
    </location>
</feature>
<dbReference type="GO" id="GO:0016020">
    <property type="term" value="C:membrane"/>
    <property type="evidence" value="ECO:0007669"/>
    <property type="project" value="InterPro"/>
</dbReference>
<feature type="transmembrane region" description="Helical" evidence="3">
    <location>
        <begin position="234"/>
        <end position="255"/>
    </location>
</feature>
<gene>
    <name evidence="4" type="ORF">GCM10010136_14560</name>
</gene>
<dbReference type="RefSeq" id="WP_189489333.1">
    <property type="nucleotide sequence ID" value="NZ_BMZO01000004.1"/>
</dbReference>
<dbReference type="AlphaFoldDB" id="A0A8J3GH52"/>
<keyword evidence="5" id="KW-1185">Reference proteome</keyword>
<dbReference type="GO" id="GO:0008654">
    <property type="term" value="P:phospholipid biosynthetic process"/>
    <property type="evidence" value="ECO:0007669"/>
    <property type="project" value="InterPro"/>
</dbReference>
<keyword evidence="3" id="KW-1133">Transmembrane helix</keyword>
<dbReference type="InterPro" id="IPR048254">
    <property type="entry name" value="CDP_ALCOHOL_P_TRANSF_CS"/>
</dbReference>
<feature type="transmembrane region" description="Helical" evidence="3">
    <location>
        <begin position="154"/>
        <end position="171"/>
    </location>
</feature>
<evidence type="ECO:0000313" key="4">
    <source>
        <dbReference type="EMBL" id="GHC69131.1"/>
    </source>
</evidence>
<reference evidence="4" key="2">
    <citation type="submission" date="2020-09" db="EMBL/GenBank/DDBJ databases">
        <authorList>
            <person name="Sun Q."/>
            <person name="Kim S."/>
        </authorList>
    </citation>
    <scope>NUCLEOTIDE SEQUENCE</scope>
    <source>
        <strain evidence="4">KCTC 42097</strain>
    </source>
</reference>
<protein>
    <submittedName>
        <fullName evidence="4">Membrane protein</fullName>
    </submittedName>
</protein>
<dbReference type="InterPro" id="IPR043130">
    <property type="entry name" value="CDP-OH_PTrfase_TM_dom"/>
</dbReference>
<evidence type="ECO:0000313" key="5">
    <source>
        <dbReference type="Proteomes" id="UP000641137"/>
    </source>
</evidence>
<dbReference type="Proteomes" id="UP000641137">
    <property type="component" value="Unassembled WGS sequence"/>
</dbReference>
<feature type="transmembrane region" description="Helical" evidence="3">
    <location>
        <begin position="28"/>
        <end position="49"/>
    </location>
</feature>
<keyword evidence="3" id="KW-0812">Transmembrane</keyword>
<dbReference type="InterPro" id="IPR000462">
    <property type="entry name" value="CDP-OH_P_trans"/>
</dbReference>